<gene>
    <name evidence="6" type="ORF">NUM_55210</name>
</gene>
<evidence type="ECO:0000256" key="3">
    <source>
        <dbReference type="ARBA" id="ARBA00023125"/>
    </source>
</evidence>
<reference evidence="7" key="1">
    <citation type="journal article" date="2021" name="Int. J. Syst. Evol. Microbiol.">
        <title>Actinocatenispora comari sp. nov., an endophytic actinomycete isolated from aerial parts of Comarum salesowianum.</title>
        <authorList>
            <person name="Oyunbileg N."/>
            <person name="Iizaka Y."/>
            <person name="Hamada M."/>
            <person name="Davaapurev B.O."/>
            <person name="Fukumoto A."/>
            <person name="Tsetseg B."/>
            <person name="Kato F."/>
            <person name="Tamura T."/>
            <person name="Batkhuu J."/>
            <person name="Anzai Y."/>
        </authorList>
    </citation>
    <scope>NUCLEOTIDE SEQUENCE [LARGE SCALE GENOMIC DNA]</scope>
    <source>
        <strain evidence="7">NUM-2625</strain>
    </source>
</reference>
<dbReference type="PRINTS" id="PR00039">
    <property type="entry name" value="HTHLYSR"/>
</dbReference>
<comment type="caution">
    <text evidence="6">The sequence shown here is derived from an EMBL/GenBank/DDBJ whole genome shotgun (WGS) entry which is preliminary data.</text>
</comment>
<evidence type="ECO:0000313" key="7">
    <source>
        <dbReference type="Proteomes" id="UP000614996"/>
    </source>
</evidence>
<dbReference type="AlphaFoldDB" id="A0A8J4AIC9"/>
<keyword evidence="7" id="KW-1185">Reference proteome</keyword>
<comment type="similarity">
    <text evidence="1">Belongs to the LysR transcriptional regulatory family.</text>
</comment>
<dbReference type="Gene3D" id="3.40.190.290">
    <property type="match status" value="1"/>
</dbReference>
<dbReference type="Proteomes" id="UP000614996">
    <property type="component" value="Unassembled WGS sequence"/>
</dbReference>
<dbReference type="InterPro" id="IPR000847">
    <property type="entry name" value="LysR_HTH_N"/>
</dbReference>
<evidence type="ECO:0000313" key="6">
    <source>
        <dbReference type="EMBL" id="GIL30267.1"/>
    </source>
</evidence>
<organism evidence="6 7">
    <name type="scientific">Actinocatenispora comari</name>
    <dbReference type="NCBI Taxonomy" id="2807577"/>
    <lineage>
        <taxon>Bacteria</taxon>
        <taxon>Bacillati</taxon>
        <taxon>Actinomycetota</taxon>
        <taxon>Actinomycetes</taxon>
        <taxon>Micromonosporales</taxon>
        <taxon>Micromonosporaceae</taxon>
        <taxon>Actinocatenispora</taxon>
    </lineage>
</organism>
<dbReference type="Gene3D" id="1.10.10.10">
    <property type="entry name" value="Winged helix-like DNA-binding domain superfamily/Winged helix DNA-binding domain"/>
    <property type="match status" value="1"/>
</dbReference>
<dbReference type="InterPro" id="IPR005119">
    <property type="entry name" value="LysR_subst-bd"/>
</dbReference>
<evidence type="ECO:0000259" key="5">
    <source>
        <dbReference type="PROSITE" id="PS50931"/>
    </source>
</evidence>
<dbReference type="PROSITE" id="PS50931">
    <property type="entry name" value="HTH_LYSR"/>
    <property type="match status" value="1"/>
</dbReference>
<evidence type="ECO:0000256" key="1">
    <source>
        <dbReference type="ARBA" id="ARBA00009437"/>
    </source>
</evidence>
<accession>A0A8J4AIC9</accession>
<dbReference type="GO" id="GO:0000976">
    <property type="term" value="F:transcription cis-regulatory region binding"/>
    <property type="evidence" value="ECO:0007669"/>
    <property type="project" value="TreeGrafter"/>
</dbReference>
<dbReference type="RefSeq" id="WP_207127922.1">
    <property type="nucleotide sequence ID" value="NZ_BOPO01000115.1"/>
</dbReference>
<protein>
    <submittedName>
        <fullName evidence="6">Transcriptional regulator</fullName>
    </submittedName>
</protein>
<sequence length="290" mass="31496">MNLLHLRSFHAVATEGSFGRAAQRLHISQPTLSEQVRALERSYGVVLFHRTGRRVTLTELGAVLHECTGRLFATADEADQILDDGARLRTGRLRLGADAPMHVMPLLAALRDRYPGVRVALSTGNSEQVLADLVADRVDVALTAAGAHDPRLHAVPVRRDRVVAFVARRHPLGGRSEVTLDELASTQLVIRERGSTTRRVFEQALATAGRSLAEWPELIEVDSREAAHSAVAVGLGVGVVSDAELAPDPRLGVLALPGLDLDLTQYLACRRDASRSRLVRAVFELADTVR</sequence>
<keyword evidence="4" id="KW-0804">Transcription</keyword>
<dbReference type="PANTHER" id="PTHR30126">
    <property type="entry name" value="HTH-TYPE TRANSCRIPTIONAL REGULATOR"/>
    <property type="match status" value="1"/>
</dbReference>
<evidence type="ECO:0000256" key="4">
    <source>
        <dbReference type="ARBA" id="ARBA00023163"/>
    </source>
</evidence>
<dbReference type="InterPro" id="IPR036388">
    <property type="entry name" value="WH-like_DNA-bd_sf"/>
</dbReference>
<dbReference type="Pfam" id="PF00126">
    <property type="entry name" value="HTH_1"/>
    <property type="match status" value="1"/>
</dbReference>
<dbReference type="SUPFAM" id="SSF53850">
    <property type="entry name" value="Periplasmic binding protein-like II"/>
    <property type="match status" value="1"/>
</dbReference>
<dbReference type="EMBL" id="BOPO01000115">
    <property type="protein sequence ID" value="GIL30267.1"/>
    <property type="molecule type" value="Genomic_DNA"/>
</dbReference>
<name>A0A8J4AIC9_9ACTN</name>
<keyword evidence="3" id="KW-0238">DNA-binding</keyword>
<dbReference type="Pfam" id="PF03466">
    <property type="entry name" value="LysR_substrate"/>
    <property type="match status" value="1"/>
</dbReference>
<dbReference type="FunFam" id="1.10.10.10:FF:000001">
    <property type="entry name" value="LysR family transcriptional regulator"/>
    <property type="match status" value="1"/>
</dbReference>
<dbReference type="InterPro" id="IPR036390">
    <property type="entry name" value="WH_DNA-bd_sf"/>
</dbReference>
<keyword evidence="2" id="KW-0805">Transcription regulation</keyword>
<feature type="domain" description="HTH lysR-type" evidence="5">
    <location>
        <begin position="1"/>
        <end position="58"/>
    </location>
</feature>
<evidence type="ECO:0000256" key="2">
    <source>
        <dbReference type="ARBA" id="ARBA00023015"/>
    </source>
</evidence>
<dbReference type="GO" id="GO:0003700">
    <property type="term" value="F:DNA-binding transcription factor activity"/>
    <property type="evidence" value="ECO:0007669"/>
    <property type="project" value="InterPro"/>
</dbReference>
<dbReference type="SUPFAM" id="SSF46785">
    <property type="entry name" value="Winged helix' DNA-binding domain"/>
    <property type="match status" value="1"/>
</dbReference>
<dbReference type="PANTHER" id="PTHR30126:SF94">
    <property type="entry name" value="LYSR FAMILY TRANSCRIPTIONAL REGULATOR"/>
    <property type="match status" value="1"/>
</dbReference>
<proteinExistence type="inferred from homology"/>